<feature type="chain" id="PRO_5031252381" description="17 kDa surface antigen" evidence="2">
    <location>
        <begin position="23"/>
        <end position="264"/>
    </location>
</feature>
<dbReference type="EMBL" id="JACHBX010000001">
    <property type="protein sequence ID" value="MBB6133321.1"/>
    <property type="molecule type" value="Genomic_DNA"/>
</dbReference>
<feature type="region of interest" description="Disordered" evidence="1">
    <location>
        <begin position="167"/>
        <end position="186"/>
    </location>
</feature>
<proteinExistence type="predicted"/>
<keyword evidence="4" id="KW-1185">Reference proteome</keyword>
<reference evidence="3 4" key="1">
    <citation type="submission" date="2020-08" db="EMBL/GenBank/DDBJ databases">
        <title>The Agave Microbiome: Exploring the role of microbial communities in plant adaptations to desert environments.</title>
        <authorList>
            <person name="Partida-Martinez L.P."/>
        </authorList>
    </citation>
    <scope>NUCLEOTIDE SEQUENCE [LARGE SCALE GENOMIC DNA]</scope>
    <source>
        <strain evidence="3 4">AT3.2</strain>
    </source>
</reference>
<accession>A0A7W9WYT2</accession>
<organism evidence="3 4">
    <name type="scientific">Massilia aurea</name>
    <dbReference type="NCBI Taxonomy" id="373040"/>
    <lineage>
        <taxon>Bacteria</taxon>
        <taxon>Pseudomonadati</taxon>
        <taxon>Pseudomonadota</taxon>
        <taxon>Betaproteobacteria</taxon>
        <taxon>Burkholderiales</taxon>
        <taxon>Oxalobacteraceae</taxon>
        <taxon>Telluria group</taxon>
        <taxon>Massilia</taxon>
    </lineage>
</organism>
<sequence>MKQFVVVCVALATALTPTASIAASADDLRDLVGARAAGGESELESRGWVSITGHQSGSASYTYWWNASRKQCVMVRTNDGRFAAISDVANGDCNQKSDNNNAAVAIGAVGAIALIAALASHKSGHHDNGQHYSDREQEADYERGYNDGIYNQPYHNYARRDAYSSGYESGVRQRGQNSTYRDDHRWGGGYAPSVDVSDLTGARASGAENSLESRGFIRVDGFQSGGDGKGTIWWNGRTRQCLQAITVDGRVDSLADIGSHRRCR</sequence>
<gene>
    <name evidence="3" type="ORF">HD842_001432</name>
</gene>
<evidence type="ECO:0000313" key="3">
    <source>
        <dbReference type="EMBL" id="MBB6133321.1"/>
    </source>
</evidence>
<name>A0A7W9WYT2_9BURK</name>
<evidence type="ECO:0000256" key="2">
    <source>
        <dbReference type="SAM" id="SignalP"/>
    </source>
</evidence>
<keyword evidence="2" id="KW-0732">Signal</keyword>
<comment type="caution">
    <text evidence="3">The sequence shown here is derived from an EMBL/GenBank/DDBJ whole genome shotgun (WGS) entry which is preliminary data.</text>
</comment>
<evidence type="ECO:0008006" key="5">
    <source>
        <dbReference type="Google" id="ProtNLM"/>
    </source>
</evidence>
<evidence type="ECO:0000256" key="1">
    <source>
        <dbReference type="SAM" id="MobiDB-lite"/>
    </source>
</evidence>
<dbReference type="AlphaFoldDB" id="A0A7W9WYT2"/>
<feature type="signal peptide" evidence="2">
    <location>
        <begin position="1"/>
        <end position="22"/>
    </location>
</feature>
<dbReference type="Proteomes" id="UP000540787">
    <property type="component" value="Unassembled WGS sequence"/>
</dbReference>
<evidence type="ECO:0000313" key="4">
    <source>
        <dbReference type="Proteomes" id="UP000540787"/>
    </source>
</evidence>
<protein>
    <recommendedName>
        <fullName evidence="5">17 kDa surface antigen</fullName>
    </recommendedName>
</protein>